<dbReference type="Proteomes" id="UP000176288">
    <property type="component" value="Chromosome"/>
</dbReference>
<dbReference type="EMBL" id="CP017812">
    <property type="protein sequence ID" value="AOZ73086.1"/>
    <property type="molecule type" value="Genomic_DNA"/>
</dbReference>
<dbReference type="InterPro" id="IPR006450">
    <property type="entry name" value="Phage_HK97_gp6-like"/>
</dbReference>
<protein>
    <recommendedName>
        <fullName evidence="3">Phage gp6-like head-tail connector protein</fullName>
    </recommendedName>
</protein>
<organism evidence="1 2">
    <name type="scientific">Boudabousia tangfeifanii</name>
    <dbReference type="NCBI Taxonomy" id="1912795"/>
    <lineage>
        <taxon>Bacteria</taxon>
        <taxon>Bacillati</taxon>
        <taxon>Actinomycetota</taxon>
        <taxon>Actinomycetes</taxon>
        <taxon>Actinomycetales</taxon>
        <taxon>Actinomycetaceae</taxon>
        <taxon>Boudabousia</taxon>
    </lineage>
</organism>
<dbReference type="STRING" id="1912795.BK816_07110"/>
<dbReference type="Pfam" id="PF05135">
    <property type="entry name" value="Phage_connect_1"/>
    <property type="match status" value="1"/>
</dbReference>
<gene>
    <name evidence="1" type="ORF">BK816_07110</name>
</gene>
<dbReference type="CDD" id="cd08054">
    <property type="entry name" value="gp6"/>
    <property type="match status" value="1"/>
</dbReference>
<evidence type="ECO:0000313" key="2">
    <source>
        <dbReference type="Proteomes" id="UP000176288"/>
    </source>
</evidence>
<evidence type="ECO:0008006" key="3">
    <source>
        <dbReference type="Google" id="ProtNLM"/>
    </source>
</evidence>
<sequence length="106" mass="12046">MFNQGEFLSALKANLVLEHSQDDELLGELIQAGLDYATSYQHLPPGHYEHHPLSESTYRAVIMLATHFYESRDGSTGGFFADNTHAAARVWETVNRLLILDRDWKV</sequence>
<dbReference type="KEGG" id="avu:BK816_07110"/>
<name>A0A1D9MLB9_9ACTO</name>
<reference evidence="1 2" key="1">
    <citation type="submission" date="2016-10" db="EMBL/GenBank/DDBJ databases">
        <title>Actinomyces aegypiusis sp. nov., isolated from the Aegypius monachus in Qinghai Tibet Plateau China.</title>
        <authorList>
            <person name="Wang Y."/>
        </authorList>
    </citation>
    <scope>NUCLEOTIDE SEQUENCE [LARGE SCALE GENOMIC DNA]</scope>
    <source>
        <strain evidence="1 2">VUL4_3</strain>
    </source>
</reference>
<evidence type="ECO:0000313" key="1">
    <source>
        <dbReference type="EMBL" id="AOZ73086.1"/>
    </source>
</evidence>
<accession>A0A1D9MLB9</accession>
<dbReference type="InterPro" id="IPR021146">
    <property type="entry name" value="Phage_gp6-like_head-tail"/>
</dbReference>
<dbReference type="NCBIfam" id="TIGR01560">
    <property type="entry name" value="put_DNA_pack"/>
    <property type="match status" value="1"/>
</dbReference>
<dbReference type="AlphaFoldDB" id="A0A1D9MLB9"/>
<dbReference type="OrthoDB" id="3078342at2"/>
<proteinExistence type="predicted"/>
<dbReference type="Gene3D" id="1.10.3230.30">
    <property type="entry name" value="Phage gp6-like head-tail connector protein"/>
    <property type="match status" value="1"/>
</dbReference>
<keyword evidence="2" id="KW-1185">Reference proteome</keyword>